<dbReference type="InterPro" id="IPR043502">
    <property type="entry name" value="DNA/RNA_pol_sf"/>
</dbReference>
<dbReference type="InterPro" id="IPR053134">
    <property type="entry name" value="RNA-dir_DNA_polymerase"/>
</dbReference>
<dbReference type="Gene3D" id="3.10.10.10">
    <property type="entry name" value="HIV Type 1 Reverse Transcriptase, subunit A, domain 1"/>
    <property type="match status" value="1"/>
</dbReference>
<gene>
    <name evidence="1" type="ORF">EPI10_002330</name>
</gene>
<dbReference type="AlphaFoldDB" id="A0A5B6VE80"/>
<dbReference type="PANTHER" id="PTHR24559">
    <property type="entry name" value="TRANSPOSON TY3-I GAG-POL POLYPROTEIN"/>
    <property type="match status" value="1"/>
</dbReference>
<protein>
    <submittedName>
        <fullName evidence="1">RNA-directed DNA polymerase (Reverse transcriptase), Ribonuclease H-like protein</fullName>
    </submittedName>
</protein>
<dbReference type="Proteomes" id="UP000325315">
    <property type="component" value="Unassembled WGS sequence"/>
</dbReference>
<sequence>MKNDGKNLLIKTARGMLGNLSINAIFEEGNEEENLSRICPYTSGNILNNWIVEEIPVVFFYSYNKSPDINDMSDTAAYSEAPFEQDMCLEEPQDFKNVQDCNVSPDLLRMVEKDEKWVLSHKESVLGDEQEKKEVKIRTCIIAETMRDLVELLQEFKDVFVWSYQDIPGLSTDIVVHKLPIKEEFPVPKKDGKVRICVDYKDLNKVSPKDNFSLPHIDTLVDNMINIHLEDMEKTTFVTIWGTFCYKVMQFGLKNAGITY</sequence>
<dbReference type="CDD" id="cd01647">
    <property type="entry name" value="RT_LTR"/>
    <property type="match status" value="1"/>
</dbReference>
<keyword evidence="2" id="KW-1185">Reference proteome</keyword>
<name>A0A5B6VE80_9ROSI</name>
<keyword evidence="1" id="KW-0548">Nucleotidyltransferase</keyword>
<evidence type="ECO:0000313" key="1">
    <source>
        <dbReference type="EMBL" id="KAA3467306.1"/>
    </source>
</evidence>
<dbReference type="GO" id="GO:0003964">
    <property type="term" value="F:RNA-directed DNA polymerase activity"/>
    <property type="evidence" value="ECO:0007669"/>
    <property type="project" value="UniProtKB-KW"/>
</dbReference>
<keyword evidence="1" id="KW-0695">RNA-directed DNA polymerase</keyword>
<organism evidence="1 2">
    <name type="scientific">Gossypium australe</name>
    <dbReference type="NCBI Taxonomy" id="47621"/>
    <lineage>
        <taxon>Eukaryota</taxon>
        <taxon>Viridiplantae</taxon>
        <taxon>Streptophyta</taxon>
        <taxon>Embryophyta</taxon>
        <taxon>Tracheophyta</taxon>
        <taxon>Spermatophyta</taxon>
        <taxon>Magnoliopsida</taxon>
        <taxon>eudicotyledons</taxon>
        <taxon>Gunneridae</taxon>
        <taxon>Pentapetalae</taxon>
        <taxon>rosids</taxon>
        <taxon>malvids</taxon>
        <taxon>Malvales</taxon>
        <taxon>Malvaceae</taxon>
        <taxon>Malvoideae</taxon>
        <taxon>Gossypium</taxon>
    </lineage>
</organism>
<proteinExistence type="predicted"/>
<comment type="caution">
    <text evidence="1">The sequence shown here is derived from an EMBL/GenBank/DDBJ whole genome shotgun (WGS) entry which is preliminary data.</text>
</comment>
<accession>A0A5B6VE80</accession>
<reference evidence="2" key="1">
    <citation type="journal article" date="2019" name="Plant Biotechnol. J.">
        <title>Genome sequencing of the Australian wild diploid species Gossypium australe highlights disease resistance and delayed gland morphogenesis.</title>
        <authorList>
            <person name="Cai Y."/>
            <person name="Cai X."/>
            <person name="Wang Q."/>
            <person name="Wang P."/>
            <person name="Zhang Y."/>
            <person name="Cai C."/>
            <person name="Xu Y."/>
            <person name="Wang K."/>
            <person name="Zhou Z."/>
            <person name="Wang C."/>
            <person name="Geng S."/>
            <person name="Li B."/>
            <person name="Dong Q."/>
            <person name="Hou Y."/>
            <person name="Wang H."/>
            <person name="Ai P."/>
            <person name="Liu Z."/>
            <person name="Yi F."/>
            <person name="Sun M."/>
            <person name="An G."/>
            <person name="Cheng J."/>
            <person name="Zhang Y."/>
            <person name="Shi Q."/>
            <person name="Xie Y."/>
            <person name="Shi X."/>
            <person name="Chang Y."/>
            <person name="Huang F."/>
            <person name="Chen Y."/>
            <person name="Hong S."/>
            <person name="Mi L."/>
            <person name="Sun Q."/>
            <person name="Zhang L."/>
            <person name="Zhou B."/>
            <person name="Peng R."/>
            <person name="Zhang X."/>
            <person name="Liu F."/>
        </authorList>
    </citation>
    <scope>NUCLEOTIDE SEQUENCE [LARGE SCALE GENOMIC DNA]</scope>
    <source>
        <strain evidence="2">cv. PA1801</strain>
    </source>
</reference>
<keyword evidence="1" id="KW-0808">Transferase</keyword>
<dbReference type="EMBL" id="SMMG02000007">
    <property type="protein sequence ID" value="KAA3467306.1"/>
    <property type="molecule type" value="Genomic_DNA"/>
</dbReference>
<evidence type="ECO:0000313" key="2">
    <source>
        <dbReference type="Proteomes" id="UP000325315"/>
    </source>
</evidence>
<dbReference type="OrthoDB" id="1724165at2759"/>
<dbReference type="PANTHER" id="PTHR24559:SF457">
    <property type="entry name" value="RNA-DIRECTED DNA POLYMERASE HOMOLOG"/>
    <property type="match status" value="1"/>
</dbReference>
<dbReference type="SUPFAM" id="SSF56672">
    <property type="entry name" value="DNA/RNA polymerases"/>
    <property type="match status" value="1"/>
</dbReference>